<accession>A0A4Y4CXH7</accession>
<organism evidence="2 3">
    <name type="scientific">Zoogloea ramigera</name>
    <dbReference type="NCBI Taxonomy" id="350"/>
    <lineage>
        <taxon>Bacteria</taxon>
        <taxon>Pseudomonadati</taxon>
        <taxon>Pseudomonadota</taxon>
        <taxon>Betaproteobacteria</taxon>
        <taxon>Rhodocyclales</taxon>
        <taxon>Zoogloeaceae</taxon>
        <taxon>Zoogloea</taxon>
    </lineage>
</organism>
<dbReference type="AlphaFoldDB" id="A0A4Y4CXH7"/>
<dbReference type="OrthoDB" id="110640at2"/>
<comment type="caution">
    <text evidence="2">The sequence shown here is derived from an EMBL/GenBank/DDBJ whole genome shotgun (WGS) entry which is preliminary data.</text>
</comment>
<evidence type="ECO:0000313" key="2">
    <source>
        <dbReference type="EMBL" id="GEC97645.1"/>
    </source>
</evidence>
<proteinExistence type="predicted"/>
<gene>
    <name evidence="2" type="ORF">ZRA01_37180</name>
</gene>
<reference evidence="2 3" key="1">
    <citation type="submission" date="2019-06" db="EMBL/GenBank/DDBJ databases">
        <title>Whole genome shotgun sequence of Zoogloea ramigera NBRC 15342.</title>
        <authorList>
            <person name="Hosoyama A."/>
            <person name="Uohara A."/>
            <person name="Ohji S."/>
            <person name="Ichikawa N."/>
        </authorList>
    </citation>
    <scope>NUCLEOTIDE SEQUENCE [LARGE SCALE GENOMIC DNA]</scope>
    <source>
        <strain evidence="2 3">NBRC 15342</strain>
    </source>
</reference>
<evidence type="ECO:0008006" key="4">
    <source>
        <dbReference type="Google" id="ProtNLM"/>
    </source>
</evidence>
<dbReference type="EMBL" id="BJNV01000106">
    <property type="protein sequence ID" value="GEC97645.1"/>
    <property type="molecule type" value="Genomic_DNA"/>
</dbReference>
<keyword evidence="3" id="KW-1185">Reference proteome</keyword>
<dbReference type="Pfam" id="PF13148">
    <property type="entry name" value="DUF3987"/>
    <property type="match status" value="1"/>
</dbReference>
<name>A0A4Y4CXH7_ZOORA</name>
<protein>
    <recommendedName>
        <fullName evidence="4">DUF3987 domain-containing protein</fullName>
    </recommendedName>
</protein>
<sequence length="528" mass="57498">MKAPPFEPASPAERAALAPAIGDPRTWPAASWPDPQPLPEGLAPVAPFDHAMLPDRLRPWVQDVAERMQCPPDFVAVPMVAALGSLIGRRCAIRPQAFSDWQELPNLWGCIVGRPGMMKSPAMMAALAPVVRLEARALEEWTAAQGQWRAESEIAKARAEARKGEATKALRKNPDALVDVASFLTPEADEAPTLRRYTVASATVEALAEKLIENPRGLLVVRDELPGWLAGLDREDAAELRAFLMTGWNGKDGWTFDRIGRGHRRVPAVCLGVVGGAQPGPLGEYLRAAMRGGASDDGMLARFGLLVWPEAGGKWKNIDRIPDGPAKQAAFTVFDELDALDAIARGATQESEDAPPFLRFDPEALEAFTDWRCSFEAGLRSGDLFPALESHLAKYRKLVPALALVFHLADGHGGPVGFPSTLRALHWAVYLESHARRCYGVAQAGEADTARRILERIAKGDLPREGFGTRDVWRPGWSGLADQKQVAAGLDLLAELGHLEAWQEPTRTKPRTLYIVNPKSSPPAMARH</sequence>
<dbReference type="InterPro" id="IPR025048">
    <property type="entry name" value="DUF3987"/>
</dbReference>
<evidence type="ECO:0000256" key="1">
    <source>
        <dbReference type="SAM" id="MobiDB-lite"/>
    </source>
</evidence>
<dbReference type="RefSeq" id="WP_141354946.1">
    <property type="nucleotide sequence ID" value="NZ_BJNV01000106.1"/>
</dbReference>
<dbReference type="Proteomes" id="UP000318422">
    <property type="component" value="Unassembled WGS sequence"/>
</dbReference>
<feature type="region of interest" description="Disordered" evidence="1">
    <location>
        <begin position="23"/>
        <end position="43"/>
    </location>
</feature>
<evidence type="ECO:0000313" key="3">
    <source>
        <dbReference type="Proteomes" id="UP000318422"/>
    </source>
</evidence>